<feature type="transmembrane region" description="Helical" evidence="2">
    <location>
        <begin position="213"/>
        <end position="232"/>
    </location>
</feature>
<dbReference type="EMBL" id="MU863964">
    <property type="protein sequence ID" value="KAK4197390.1"/>
    <property type="molecule type" value="Genomic_DNA"/>
</dbReference>
<evidence type="ECO:0000313" key="5">
    <source>
        <dbReference type="Proteomes" id="UP001303160"/>
    </source>
</evidence>
<dbReference type="Pfam" id="PF20237">
    <property type="entry name" value="DUF6594"/>
    <property type="match status" value="1"/>
</dbReference>
<evidence type="ECO:0000259" key="3">
    <source>
        <dbReference type="Pfam" id="PF20237"/>
    </source>
</evidence>
<evidence type="ECO:0000313" key="4">
    <source>
        <dbReference type="EMBL" id="KAK4197390.1"/>
    </source>
</evidence>
<feature type="compositionally biased region" description="Polar residues" evidence="1">
    <location>
        <begin position="1"/>
        <end position="18"/>
    </location>
</feature>
<keyword evidence="2" id="KW-0812">Transmembrane</keyword>
<keyword evidence="2" id="KW-0472">Membrane</keyword>
<dbReference type="Proteomes" id="UP001303160">
    <property type="component" value="Unassembled WGS sequence"/>
</dbReference>
<name>A0AAN6XDF0_9PEZI</name>
<dbReference type="PANTHER" id="PTHR34502">
    <property type="entry name" value="DUF6594 DOMAIN-CONTAINING PROTEIN-RELATED"/>
    <property type="match status" value="1"/>
</dbReference>
<reference evidence="4" key="2">
    <citation type="submission" date="2023-05" db="EMBL/GenBank/DDBJ databases">
        <authorList>
            <consortium name="Lawrence Berkeley National Laboratory"/>
            <person name="Steindorff A."/>
            <person name="Hensen N."/>
            <person name="Bonometti L."/>
            <person name="Westerberg I."/>
            <person name="Brannstrom I.O."/>
            <person name="Guillou S."/>
            <person name="Cros-Aarteil S."/>
            <person name="Calhoun S."/>
            <person name="Haridas S."/>
            <person name="Kuo A."/>
            <person name="Mondo S."/>
            <person name="Pangilinan J."/>
            <person name="Riley R."/>
            <person name="Labutti K."/>
            <person name="Andreopoulos B."/>
            <person name="Lipzen A."/>
            <person name="Chen C."/>
            <person name="Yanf M."/>
            <person name="Daum C."/>
            <person name="Ng V."/>
            <person name="Clum A."/>
            <person name="Ohm R."/>
            <person name="Martin F."/>
            <person name="Silar P."/>
            <person name="Natvig D."/>
            <person name="Lalanne C."/>
            <person name="Gautier V."/>
            <person name="Ament-Velasquez S.L."/>
            <person name="Kruys A."/>
            <person name="Hutchinson M.I."/>
            <person name="Powell A.J."/>
            <person name="Barry K."/>
            <person name="Miller A.N."/>
            <person name="Grigoriev I.V."/>
            <person name="Debuchy R."/>
            <person name="Gladieux P."/>
            <person name="Thoren M.H."/>
            <person name="Johannesson H."/>
        </authorList>
    </citation>
    <scope>NUCLEOTIDE SEQUENCE</scope>
    <source>
        <strain evidence="4">CBS 315.58</strain>
    </source>
</reference>
<evidence type="ECO:0000256" key="2">
    <source>
        <dbReference type="SAM" id="Phobius"/>
    </source>
</evidence>
<sequence length="269" mass="29209">MANQTNPGVVGPSSTTTKEAAARALSETMGSADNWAVFKGHHALNVRSLLHLQTKLDQLARLDEQDDPGFSMNELDDVLYKYNRALAAYAKVCELLEPGEKDVASILRYSRARLGSQPEVWAFLSRAHEDTTNGVGSGMIALYSNPNSGVLFALVNKIVGRFAKMVSSKKVGVHIWSETTTNKMTRSVLAILSACLLLVPMVILSFVKDGFNPLIIIIVWTIAFSVTTSFLTEAKYSEILVAAATYAAVMVVFISGDGVQKADQDRASF</sequence>
<organism evidence="4 5">
    <name type="scientific">Triangularia verruculosa</name>
    <dbReference type="NCBI Taxonomy" id="2587418"/>
    <lineage>
        <taxon>Eukaryota</taxon>
        <taxon>Fungi</taxon>
        <taxon>Dikarya</taxon>
        <taxon>Ascomycota</taxon>
        <taxon>Pezizomycotina</taxon>
        <taxon>Sordariomycetes</taxon>
        <taxon>Sordariomycetidae</taxon>
        <taxon>Sordariales</taxon>
        <taxon>Podosporaceae</taxon>
        <taxon>Triangularia</taxon>
    </lineage>
</organism>
<protein>
    <recommendedName>
        <fullName evidence="3">DUF6594 domain-containing protein</fullName>
    </recommendedName>
</protein>
<keyword evidence="2" id="KW-1133">Transmembrane helix</keyword>
<dbReference type="PANTHER" id="PTHR34502:SF5">
    <property type="entry name" value="DUF6594 DOMAIN-CONTAINING PROTEIN"/>
    <property type="match status" value="1"/>
</dbReference>
<accession>A0AAN6XDF0</accession>
<feature type="domain" description="DUF6594" evidence="3">
    <location>
        <begin position="24"/>
        <end position="251"/>
    </location>
</feature>
<proteinExistence type="predicted"/>
<dbReference type="InterPro" id="IPR046529">
    <property type="entry name" value="DUF6594"/>
</dbReference>
<feature type="transmembrane region" description="Helical" evidence="2">
    <location>
        <begin position="239"/>
        <end position="256"/>
    </location>
</feature>
<reference evidence="4" key="1">
    <citation type="journal article" date="2023" name="Mol. Phylogenet. Evol.">
        <title>Genome-scale phylogeny and comparative genomics of the fungal order Sordariales.</title>
        <authorList>
            <person name="Hensen N."/>
            <person name="Bonometti L."/>
            <person name="Westerberg I."/>
            <person name="Brannstrom I.O."/>
            <person name="Guillou S."/>
            <person name="Cros-Aarteil S."/>
            <person name="Calhoun S."/>
            <person name="Haridas S."/>
            <person name="Kuo A."/>
            <person name="Mondo S."/>
            <person name="Pangilinan J."/>
            <person name="Riley R."/>
            <person name="LaButti K."/>
            <person name="Andreopoulos B."/>
            <person name="Lipzen A."/>
            <person name="Chen C."/>
            <person name="Yan M."/>
            <person name="Daum C."/>
            <person name="Ng V."/>
            <person name="Clum A."/>
            <person name="Steindorff A."/>
            <person name="Ohm R.A."/>
            <person name="Martin F."/>
            <person name="Silar P."/>
            <person name="Natvig D.O."/>
            <person name="Lalanne C."/>
            <person name="Gautier V."/>
            <person name="Ament-Velasquez S.L."/>
            <person name="Kruys A."/>
            <person name="Hutchinson M.I."/>
            <person name="Powell A.J."/>
            <person name="Barry K."/>
            <person name="Miller A.N."/>
            <person name="Grigoriev I.V."/>
            <person name="Debuchy R."/>
            <person name="Gladieux P."/>
            <person name="Hiltunen Thoren M."/>
            <person name="Johannesson H."/>
        </authorList>
    </citation>
    <scope>NUCLEOTIDE SEQUENCE</scope>
    <source>
        <strain evidence="4">CBS 315.58</strain>
    </source>
</reference>
<keyword evidence="5" id="KW-1185">Reference proteome</keyword>
<dbReference type="AlphaFoldDB" id="A0AAN6XDF0"/>
<comment type="caution">
    <text evidence="4">The sequence shown here is derived from an EMBL/GenBank/DDBJ whole genome shotgun (WGS) entry which is preliminary data.</text>
</comment>
<feature type="region of interest" description="Disordered" evidence="1">
    <location>
        <begin position="1"/>
        <end position="20"/>
    </location>
</feature>
<evidence type="ECO:0000256" key="1">
    <source>
        <dbReference type="SAM" id="MobiDB-lite"/>
    </source>
</evidence>
<feature type="transmembrane region" description="Helical" evidence="2">
    <location>
        <begin position="188"/>
        <end position="207"/>
    </location>
</feature>
<gene>
    <name evidence="4" type="ORF">QBC40DRAFT_267662</name>
</gene>